<accession>A0ABR8T4A6</accession>
<sequence>MQSISYRRKLAFGKAMASLILISGCFVLVYALIEDNLGIGEAIYYASGMLIGFWFFGPQLIRLLILTFFKRPLFSYDQNNIALDDGTLIPWSSIQKIELHESSMNKWVQSVPPFYRLKLKNREHVDINTYHVLSTDELKRTLKTLRRVHNGGSIK</sequence>
<reference evidence="2 3" key="1">
    <citation type="submission" date="2020-08" db="EMBL/GenBank/DDBJ databases">
        <title>A Genomic Blueprint of the Chicken Gut Microbiome.</title>
        <authorList>
            <person name="Gilroy R."/>
            <person name="Ravi A."/>
            <person name="Getino M."/>
            <person name="Pursley I."/>
            <person name="Horton D.L."/>
            <person name="Alikhan N.-F."/>
            <person name="Baker D."/>
            <person name="Gharbi K."/>
            <person name="Hall N."/>
            <person name="Watson M."/>
            <person name="Adriaenssens E.M."/>
            <person name="Foster-Nyarko E."/>
            <person name="Jarju S."/>
            <person name="Secka A."/>
            <person name="Antonio M."/>
            <person name="Oren A."/>
            <person name="Chaudhuri R."/>
            <person name="La Ragione R.M."/>
            <person name="Hildebrand F."/>
            <person name="Pallen M.J."/>
        </authorList>
    </citation>
    <scope>NUCLEOTIDE SEQUENCE [LARGE SCALE GENOMIC DNA]</scope>
    <source>
        <strain evidence="2 3">Sa2BVA9</strain>
    </source>
</reference>
<dbReference type="PROSITE" id="PS51257">
    <property type="entry name" value="PROKAR_LIPOPROTEIN"/>
    <property type="match status" value="1"/>
</dbReference>
<keyword evidence="3" id="KW-1185">Reference proteome</keyword>
<evidence type="ECO:0000256" key="1">
    <source>
        <dbReference type="SAM" id="Phobius"/>
    </source>
</evidence>
<gene>
    <name evidence="2" type="ORF">H9647_21320</name>
</gene>
<feature type="transmembrane region" description="Helical" evidence="1">
    <location>
        <begin position="45"/>
        <end position="69"/>
    </location>
</feature>
<comment type="caution">
    <text evidence="2">The sequence shown here is derived from an EMBL/GenBank/DDBJ whole genome shotgun (WGS) entry which is preliminary data.</text>
</comment>
<name>A0ABR8T4A6_9BACL</name>
<organism evidence="2 3">
    <name type="scientific">Paenibacillus gallinarum</name>
    <dbReference type="NCBI Taxonomy" id="2762232"/>
    <lineage>
        <taxon>Bacteria</taxon>
        <taxon>Bacillati</taxon>
        <taxon>Bacillota</taxon>
        <taxon>Bacilli</taxon>
        <taxon>Bacillales</taxon>
        <taxon>Paenibacillaceae</taxon>
        <taxon>Paenibacillus</taxon>
    </lineage>
</organism>
<keyword evidence="1" id="KW-1133">Transmembrane helix</keyword>
<dbReference type="RefSeq" id="WP_191803853.1">
    <property type="nucleotide sequence ID" value="NZ_JACSQL010000013.1"/>
</dbReference>
<keyword evidence="1" id="KW-0812">Transmembrane</keyword>
<evidence type="ECO:0008006" key="4">
    <source>
        <dbReference type="Google" id="ProtNLM"/>
    </source>
</evidence>
<protein>
    <recommendedName>
        <fullName evidence="4">Lipoprotein</fullName>
    </recommendedName>
</protein>
<dbReference type="EMBL" id="JACSQL010000013">
    <property type="protein sequence ID" value="MBD7970610.1"/>
    <property type="molecule type" value="Genomic_DNA"/>
</dbReference>
<feature type="transmembrane region" description="Helical" evidence="1">
    <location>
        <begin position="12"/>
        <end position="33"/>
    </location>
</feature>
<proteinExistence type="predicted"/>
<keyword evidence="1" id="KW-0472">Membrane</keyword>
<dbReference type="Proteomes" id="UP000608071">
    <property type="component" value="Unassembled WGS sequence"/>
</dbReference>
<evidence type="ECO:0000313" key="3">
    <source>
        <dbReference type="Proteomes" id="UP000608071"/>
    </source>
</evidence>
<evidence type="ECO:0000313" key="2">
    <source>
        <dbReference type="EMBL" id="MBD7970610.1"/>
    </source>
</evidence>